<dbReference type="PANTHER" id="PTHR23206:SF8">
    <property type="entry name" value="ANKYRIN REPEAT AND KH DOMAIN-CONTAINING 1"/>
    <property type="match status" value="1"/>
</dbReference>
<dbReference type="FunFam" id="1.25.40.20:FF:000131">
    <property type="entry name" value="ankyrin repeat domain-containing protein 17 isoform X1"/>
    <property type="match status" value="1"/>
</dbReference>
<feature type="compositionally biased region" description="Polar residues" evidence="6">
    <location>
        <begin position="2553"/>
        <end position="2563"/>
    </location>
</feature>
<keyword evidence="9" id="KW-1185">Reference proteome</keyword>
<feature type="compositionally biased region" description="Polar residues" evidence="6">
    <location>
        <begin position="1736"/>
        <end position="1747"/>
    </location>
</feature>
<proteinExistence type="predicted"/>
<dbReference type="OrthoDB" id="20872at2759"/>
<dbReference type="GO" id="GO:0045087">
    <property type="term" value="P:innate immune response"/>
    <property type="evidence" value="ECO:0007669"/>
    <property type="project" value="TreeGrafter"/>
</dbReference>
<feature type="region of interest" description="Disordered" evidence="6">
    <location>
        <begin position="2657"/>
        <end position="2679"/>
    </location>
</feature>
<feature type="region of interest" description="Disordered" evidence="6">
    <location>
        <begin position="926"/>
        <end position="984"/>
    </location>
</feature>
<evidence type="ECO:0000313" key="9">
    <source>
        <dbReference type="Proteomes" id="UP000054843"/>
    </source>
</evidence>
<feature type="compositionally biased region" description="Polar residues" evidence="6">
    <location>
        <begin position="2028"/>
        <end position="2038"/>
    </location>
</feature>
<evidence type="ECO:0000256" key="6">
    <source>
        <dbReference type="SAM" id="MobiDB-lite"/>
    </source>
</evidence>
<evidence type="ECO:0000313" key="8">
    <source>
        <dbReference type="EMBL" id="KRZ77070.1"/>
    </source>
</evidence>
<feature type="compositionally biased region" description="Low complexity" evidence="6">
    <location>
        <begin position="944"/>
        <end position="984"/>
    </location>
</feature>
<dbReference type="GO" id="GO:0003723">
    <property type="term" value="F:RNA binding"/>
    <property type="evidence" value="ECO:0007669"/>
    <property type="project" value="UniProtKB-UniRule"/>
</dbReference>
<feature type="compositionally biased region" description="Low complexity" evidence="6">
    <location>
        <begin position="2486"/>
        <end position="2498"/>
    </location>
</feature>
<feature type="repeat" description="ANK" evidence="4">
    <location>
        <begin position="1460"/>
        <end position="1483"/>
    </location>
</feature>
<dbReference type="SUPFAM" id="SSF48403">
    <property type="entry name" value="Ankyrin repeat"/>
    <property type="match status" value="3"/>
</dbReference>
<feature type="compositionally biased region" description="Low complexity" evidence="6">
    <location>
        <begin position="1570"/>
        <end position="1596"/>
    </location>
</feature>
<feature type="non-terminal residue" evidence="8">
    <location>
        <position position="1"/>
    </location>
</feature>
<feature type="region of interest" description="Disordered" evidence="6">
    <location>
        <begin position="2217"/>
        <end position="2248"/>
    </location>
</feature>
<feature type="repeat" description="ANK" evidence="4">
    <location>
        <begin position="1427"/>
        <end position="1459"/>
    </location>
</feature>
<feature type="region of interest" description="Disordered" evidence="6">
    <location>
        <begin position="2553"/>
        <end position="2637"/>
    </location>
</feature>
<dbReference type="GO" id="GO:0005737">
    <property type="term" value="C:cytoplasm"/>
    <property type="evidence" value="ECO:0007669"/>
    <property type="project" value="TreeGrafter"/>
</dbReference>
<feature type="region of interest" description="Disordered" evidence="6">
    <location>
        <begin position="2750"/>
        <end position="2817"/>
    </location>
</feature>
<feature type="repeat" description="ANK" evidence="4">
    <location>
        <begin position="187"/>
        <end position="219"/>
    </location>
</feature>
<feature type="compositionally biased region" description="Pro residues" evidence="6">
    <location>
        <begin position="2795"/>
        <end position="2809"/>
    </location>
</feature>
<evidence type="ECO:0000256" key="2">
    <source>
        <dbReference type="ARBA" id="ARBA00023043"/>
    </source>
</evidence>
<dbReference type="InterPro" id="IPR004087">
    <property type="entry name" value="KH_dom"/>
</dbReference>
<feature type="compositionally biased region" description="Low complexity" evidence="6">
    <location>
        <begin position="1122"/>
        <end position="1132"/>
    </location>
</feature>
<dbReference type="InterPro" id="IPR051631">
    <property type="entry name" value="Ankyrin-KH/SAM_domain"/>
</dbReference>
<dbReference type="Gene3D" id="1.25.40.20">
    <property type="entry name" value="Ankyrin repeat-containing domain"/>
    <property type="match status" value="6"/>
</dbReference>
<dbReference type="InterPro" id="IPR002110">
    <property type="entry name" value="Ankyrin_rpt"/>
</dbReference>
<feature type="repeat" description="ANK" evidence="4">
    <location>
        <begin position="354"/>
        <end position="386"/>
    </location>
</feature>
<feature type="repeat" description="ANK" evidence="4">
    <location>
        <begin position="1190"/>
        <end position="1222"/>
    </location>
</feature>
<feature type="compositionally biased region" description="Basic residues" evidence="6">
    <location>
        <begin position="1086"/>
        <end position="1097"/>
    </location>
</feature>
<feature type="repeat" description="ANK" evidence="4">
    <location>
        <begin position="1326"/>
        <end position="1358"/>
    </location>
</feature>
<feature type="compositionally biased region" description="Low complexity" evidence="6">
    <location>
        <begin position="2564"/>
        <end position="2589"/>
    </location>
</feature>
<dbReference type="InterPro" id="IPR004088">
    <property type="entry name" value="KH_dom_type_1"/>
</dbReference>
<dbReference type="PROSITE" id="PS50297">
    <property type="entry name" value="ANK_REP_REGION"/>
    <property type="match status" value="15"/>
</dbReference>
<organism evidence="8 9">
    <name type="scientific">Trichinella papuae</name>
    <dbReference type="NCBI Taxonomy" id="268474"/>
    <lineage>
        <taxon>Eukaryota</taxon>
        <taxon>Metazoa</taxon>
        <taxon>Ecdysozoa</taxon>
        <taxon>Nematoda</taxon>
        <taxon>Enoplea</taxon>
        <taxon>Dorylaimia</taxon>
        <taxon>Trichinellida</taxon>
        <taxon>Trichinellidae</taxon>
        <taxon>Trichinella</taxon>
    </lineage>
</organism>
<feature type="region of interest" description="Disordered" evidence="6">
    <location>
        <begin position="2021"/>
        <end position="2070"/>
    </location>
</feature>
<gene>
    <name evidence="8" type="primary">Ankrd17</name>
    <name evidence="8" type="ORF">T10_3871</name>
</gene>
<feature type="compositionally biased region" description="Low complexity" evidence="6">
    <location>
        <begin position="2763"/>
        <end position="2782"/>
    </location>
</feature>
<dbReference type="InterPro" id="IPR036770">
    <property type="entry name" value="Ankyrin_rpt-contain_sf"/>
</dbReference>
<keyword evidence="1" id="KW-0677">Repeat</keyword>
<name>A0A0V1MZY4_9BILA</name>
<accession>A0A0V1MZY4</accession>
<feature type="repeat" description="ANK" evidence="4">
    <location>
        <begin position="518"/>
        <end position="550"/>
    </location>
</feature>
<feature type="region of interest" description="Disordered" evidence="6">
    <location>
        <begin position="2102"/>
        <end position="2131"/>
    </location>
</feature>
<feature type="region of interest" description="Disordered" evidence="6">
    <location>
        <begin position="1052"/>
        <end position="1141"/>
    </location>
</feature>
<dbReference type="CDD" id="cd22404">
    <property type="entry name" value="KH-I_MASK"/>
    <property type="match status" value="1"/>
</dbReference>
<feature type="compositionally biased region" description="Pro residues" evidence="6">
    <location>
        <begin position="1059"/>
        <end position="1072"/>
    </location>
</feature>
<dbReference type="Pfam" id="PF00013">
    <property type="entry name" value="KH_1"/>
    <property type="match status" value="1"/>
</dbReference>
<dbReference type="PRINTS" id="PR01415">
    <property type="entry name" value="ANKYRIN"/>
</dbReference>
<comment type="caution">
    <text evidence="8">The sequence shown here is derived from an EMBL/GenBank/DDBJ whole genome shotgun (WGS) entry which is preliminary data.</text>
</comment>
<feature type="compositionally biased region" description="Polar residues" evidence="6">
    <location>
        <begin position="2313"/>
        <end position="2323"/>
    </location>
</feature>
<feature type="repeat" description="ANK" evidence="4">
    <location>
        <begin position="451"/>
        <end position="483"/>
    </location>
</feature>
<keyword evidence="3" id="KW-0175">Coiled coil</keyword>
<evidence type="ECO:0000256" key="3">
    <source>
        <dbReference type="ARBA" id="ARBA00023054"/>
    </source>
</evidence>
<evidence type="ECO:0000256" key="1">
    <source>
        <dbReference type="ARBA" id="ARBA00022737"/>
    </source>
</evidence>
<dbReference type="EMBL" id="JYDO01000022">
    <property type="protein sequence ID" value="KRZ77070.1"/>
    <property type="molecule type" value="Genomic_DNA"/>
</dbReference>
<feature type="region of interest" description="Disordered" evidence="6">
    <location>
        <begin position="2477"/>
        <end position="2498"/>
    </location>
</feature>
<reference evidence="8 9" key="1">
    <citation type="submission" date="2015-01" db="EMBL/GenBank/DDBJ databases">
        <title>Evolution of Trichinella species and genotypes.</title>
        <authorList>
            <person name="Korhonen P.K."/>
            <person name="Edoardo P."/>
            <person name="Giuseppe L.R."/>
            <person name="Gasser R.B."/>
        </authorList>
    </citation>
    <scope>NUCLEOTIDE SEQUENCE [LARGE SCALE GENOMIC DNA]</scope>
    <source>
        <strain evidence="8">ISS1980</strain>
    </source>
</reference>
<dbReference type="SUPFAM" id="SSF54791">
    <property type="entry name" value="Eukaryotic type KH-domain (KH-domain type I)"/>
    <property type="match status" value="1"/>
</dbReference>
<feature type="repeat" description="ANK" evidence="4">
    <location>
        <begin position="1359"/>
        <end position="1391"/>
    </location>
</feature>
<dbReference type="PROSITE" id="PS50088">
    <property type="entry name" value="ANK_REPEAT"/>
    <property type="match status" value="15"/>
</dbReference>
<feature type="region of interest" description="Disordered" evidence="6">
    <location>
        <begin position="1543"/>
        <end position="1691"/>
    </location>
</feature>
<feature type="compositionally biased region" description="Low complexity" evidence="6">
    <location>
        <begin position="1618"/>
        <end position="1646"/>
    </location>
</feature>
<feature type="compositionally biased region" description="Acidic residues" evidence="6">
    <location>
        <begin position="1605"/>
        <end position="1617"/>
    </location>
</feature>
<dbReference type="SMART" id="SM00248">
    <property type="entry name" value="ANK"/>
    <property type="match status" value="24"/>
</dbReference>
<feature type="region of interest" description="Disordered" evidence="6">
    <location>
        <begin position="1704"/>
        <end position="1818"/>
    </location>
</feature>
<feature type="repeat" description="ANK" evidence="4">
    <location>
        <begin position="1157"/>
        <end position="1189"/>
    </location>
</feature>
<feature type="compositionally biased region" description="Basic residues" evidence="6">
    <location>
        <begin position="1550"/>
        <end position="1566"/>
    </location>
</feature>
<feature type="domain" description="K Homology" evidence="7">
    <location>
        <begin position="1920"/>
        <end position="2005"/>
    </location>
</feature>
<dbReference type="PANTHER" id="PTHR23206">
    <property type="entry name" value="MASK PROTEIN"/>
    <property type="match status" value="1"/>
</dbReference>
<evidence type="ECO:0000256" key="4">
    <source>
        <dbReference type="PROSITE-ProRule" id="PRU00023"/>
    </source>
</evidence>
<dbReference type="PROSITE" id="PS50084">
    <property type="entry name" value="KH_TYPE_1"/>
    <property type="match status" value="1"/>
</dbReference>
<feature type="region of interest" description="Disordered" evidence="6">
    <location>
        <begin position="1879"/>
        <end position="1921"/>
    </location>
</feature>
<dbReference type="InterPro" id="IPR036612">
    <property type="entry name" value="KH_dom_type_1_sf"/>
</dbReference>
<feature type="repeat" description="ANK" evidence="4">
    <location>
        <begin position="484"/>
        <end position="516"/>
    </location>
</feature>
<dbReference type="SMART" id="SM00322">
    <property type="entry name" value="KH"/>
    <property type="match status" value="1"/>
</dbReference>
<dbReference type="Proteomes" id="UP000054843">
    <property type="component" value="Unassembled WGS sequence"/>
</dbReference>
<feature type="compositionally biased region" description="Low complexity" evidence="6">
    <location>
        <begin position="2598"/>
        <end position="2615"/>
    </location>
</feature>
<dbReference type="InterPro" id="IPR047373">
    <property type="entry name" value="KH-I_MASK"/>
</dbReference>
<protein>
    <submittedName>
        <fullName evidence="8">Ankyrin repeat domain-containing protein 17</fullName>
    </submittedName>
</protein>
<evidence type="ECO:0000259" key="7">
    <source>
        <dbReference type="SMART" id="SM00322"/>
    </source>
</evidence>
<dbReference type="Pfam" id="PF12796">
    <property type="entry name" value="Ank_2"/>
    <property type="match status" value="9"/>
</dbReference>
<evidence type="ECO:0000256" key="5">
    <source>
        <dbReference type="PROSITE-ProRule" id="PRU00117"/>
    </source>
</evidence>
<sequence>LKADRILSFNDKTQDCSRRKLVYFKMSSRSKDTDVDDDDLVLYLSGMNNAATEESSMQNLANMPPVDNTSGETGPSGFVCCECGPGRTSELAKMVVKLSSGENCAGLSSRIANLTHDAEEGQALMMLGCMHGYLDVVSAMLSLQIDVEDRGVDGDRTPLMEAALYGHAEVVKLLLSKGACLTSLSKNGCSPLYFACASGKMDVVEVMLDAGANPNEQNSVDRFYPLAEATAIGDLDMVKLLINRGAKVKMPNRHPKDSPLSVACFKGYLEIVKYFLSKKCNYGVDEKDIEAALIECCADSRVDIAKMLLEKCYSPKLLSTCLESALLLASVSGCEDMIRLFLEYGADVNYPCYKGCTPLMEAARTGSVTLVQLLFSYGAEVNTVHEETGETALTIACSNGYKDMALFLLCNNADTEAGINTALIEAAQEGWACCAQVLLEHGAKLEALNPAMETALLKAAENGHVTVTKLLLSEGADVERADCDGQTPLMKAAKNGHLVIVELLLSRGADINRMTPGREHTALSLACSFGKEAVARLLLERGADATVKLKDGTTCVMEASRGGHTGVCRILLDSAFNGLAALDSISVMSSAGESVAQSAEPSKFADGTDDEVVECELDEVELSESSEEHMPGLDVSLMGNLYERSKRLGDPICERAAAQCYKTPYSQLMNCSEPNRCLNHLTSLMYITPPDTNHGRNSEQPVLIPSSPQSKMSPKCQYCPAGQLVNVNGEQQLDEGVPIVDKEQQQQQDVESLPLHLHGHADFTMGTPLQHIDLIDVDAAWKHFASSQQIQMLQQGQFNFIVPVDQQQATPPPPPPSQQQQQQKEQQHDFEEICCATCEHNGSYSYSQESPHLNGNYSTVDECVSNSDLATSIQDSYFIPLSTDKDVDLTGNYFAAYHNTFPLAGNEDVSLKMTNFANIATNIMQRRQQQRLQRSQEEPHHDQQQQQQQRQQHQHQQQSQQQQQQLQQSQQQQPQLEPQKQQQQKQQQQLKQQQQQKQQQQKQQQQQQQKQQQQKQQQQKQQQQKQQQQQQKQKPKQQQLLPQQISQTNIGHETQSKPLTPPTGVPPPPPPAEALAGSLTSTRMVKTTKRHTARRSKPFPSALLGQSGAANTTVGGGGSGAAGHSSGNVASSTTAQSDAKLTGSSSTLDLNIQTESNHDTALTLACAGGYDDLVLFLLQRGAHIEHRDKRGYSPLMVAASQGHASTVEVLIKQGANIEAVIERTKDTALTLACQNGRKQAVRVLLSHKANKEHRNGNDYTPLCVAASGGHTEVMQLLLQNGAEINARSGSKLGISPLMLAAMNGNAEAVKFLIERGADITSHIETNRNTALTLACFQGKADVVRLLLQSGAVVEHRAKSGLTPLMEAATGGYVEVGRVLLEFGADPNCSPVPTGRDTCLTIAADKGHTAFVSMLLNYGVWLDAKTKKGHTALWLAAHGGHLETVAVLVAANADVEAADNRGVTPLMAAFRKGHVEVVRLLVKHVRQFPSHQDIVRYLSTITDKDLLAQCREAVDVIETAKDRQALQANKVAAGLLMEIEHEQQLAESRRQAKQRKKEKNKQKKMKKKAEQQQQQQQQQQPASSVDVASQDSSSQADTAVKSKDMDVEDVVEEEEMNDENFITASVTTTAERATTTTTPAAATTKTTSRPNNDNNRRTGGPKKHQLTVGRSPCSSNNTSRASSAASLSPERRPVVNLDPLISSVGESCPVKVPTDQELSGSPKSGGSDAEFIPARSSYDSRQRGTAGSETIDRQGRRRRLRKGKQEVVPSPKPTGGVKTPGGQVTAAGGGSGSTGPPLPPSTPCSSRPQHFTSHASTSRGSLKFSYIMGVIFSESFPSSKPVQQQNTCKTTGHGFVDTHAKANTVSAAGGGGAVVADNATRSGGGSGGRFRANTAGQQATSRWRVEEPTGSSPTWRDGRRPQQHYRQYVSSQAIARVIGRGGQNINAIREASGAHIEVEKQQNGQKERMVTIKCVFVHNRPKSFSASRGSVEAANQALQMISGLVDDSESHVENIISKVKGKENKKDNISSGQAKNAATSGSGSGFGVSPSRAAMSAGPSGRSAEKQTTATTASKVVNQAGFPEITQWIPSAVTTAAATKQQQSAAAAGNTSTSGVNVRDSPRPTASEMAKPGAADAAVAMVITSSSVVTVTSTAPPVVSVVSTAAVCTAELFTSACFVPNNTATITTSACSISTGVSSSSINENVWAMKSVSSSPMKATMNVVSSPSTVRRNSRESTMNTGGEENMQSNVVPSRNFEENNSTYSSVGTAQANNAFGTDVFSSYADNNDQAAASVARNVEAEHQHRSAPGLGSSVDSPSSTNIASESGDPFELFAEYLLYSPFGMCFNRAKVQNKNNAGTTASKTTLTAGPTTTTANSGFHHFTTAFDLDSGRRSAGVSNAGYLSGMADVARPASATAGISSNFGSSDVGDNKYGLLNFNANTEAGYLRSDHDIWRNDRPTYPTPIGDERRLKQLAQQEAAKKEAESNSASTTKKSTTSNIEDMFLSSTDYWDPELFRVNRRQVPDNDADRDWLGNGNCYGFYTALKQPSTRSLFDIPSSSSYYQQQKQQTQQQQQQQPQQQPQQQQPQQHSLDFVNRHQQQLQLLQQQQQQPSQQPHHHYYHHQQPQSVLGNNESESSFHQAMMMSVQGMQAMHIGSQNPYQSGAASSSHHHHVASQNAYPHVQHQQTPGSRPAMGTYHYASRVPPPAPQTMMQAAQMRYVSSAFLNGYSNDQMAPGSYQHHMGLAGGRNADVWAAGPSSRMPHSLPPQHQQPLPAGGSASTVGGGSSTSGNQQPPYPPPPPPPPPPPQNSWGGWNN</sequence>
<feature type="compositionally biased region" description="Basic and acidic residues" evidence="6">
    <location>
        <begin position="934"/>
        <end position="943"/>
    </location>
</feature>
<keyword evidence="5" id="KW-0694">RNA-binding</keyword>
<feature type="repeat" description="ANK" evidence="4">
    <location>
        <begin position="1257"/>
        <end position="1289"/>
    </location>
</feature>
<feature type="compositionally biased region" description="Polar residues" evidence="6">
    <location>
        <begin position="1808"/>
        <end position="1818"/>
    </location>
</feature>
<feature type="repeat" description="ANK" evidence="4">
    <location>
        <begin position="1292"/>
        <end position="1324"/>
    </location>
</feature>
<keyword evidence="2 4" id="KW-0040">ANK repeat</keyword>
<feature type="compositionally biased region" description="Low complexity" evidence="6">
    <location>
        <begin position="1670"/>
        <end position="1687"/>
    </location>
</feature>
<dbReference type="STRING" id="268474.A0A0V1MZY4"/>
<feature type="region of interest" description="Disordered" evidence="6">
    <location>
        <begin position="805"/>
        <end position="828"/>
    </location>
</feature>
<feature type="compositionally biased region" description="Low complexity" evidence="6">
    <location>
        <begin position="1772"/>
        <end position="1785"/>
    </location>
</feature>
<feature type="repeat" description="ANK" evidence="4">
    <location>
        <begin position="221"/>
        <end position="253"/>
    </location>
</feature>
<dbReference type="Gene3D" id="3.30.1370.10">
    <property type="entry name" value="K Homology domain, type 1"/>
    <property type="match status" value="1"/>
</dbReference>
<feature type="region of interest" description="Disordered" evidence="6">
    <location>
        <begin position="2292"/>
        <end position="2323"/>
    </location>
</feature>
<feature type="repeat" description="ANK" evidence="4">
    <location>
        <begin position="154"/>
        <end position="186"/>
    </location>
</feature>